<evidence type="ECO:0000256" key="2">
    <source>
        <dbReference type="ARBA" id="ARBA00022692"/>
    </source>
</evidence>
<dbReference type="Pfam" id="PF07690">
    <property type="entry name" value="MFS_1"/>
    <property type="match status" value="1"/>
</dbReference>
<evidence type="ECO:0000313" key="8">
    <source>
        <dbReference type="Proteomes" id="UP000612893"/>
    </source>
</evidence>
<comment type="subcellular location">
    <subcellularLocation>
        <location evidence="1">Cell membrane</location>
        <topology evidence="1">Multi-pass membrane protein</topology>
    </subcellularLocation>
</comment>
<dbReference type="GO" id="GO:0005886">
    <property type="term" value="C:plasma membrane"/>
    <property type="evidence" value="ECO:0007669"/>
    <property type="project" value="UniProtKB-SubCell"/>
</dbReference>
<gene>
    <name evidence="7" type="ORF">JF922_23445</name>
</gene>
<reference evidence="7" key="1">
    <citation type="submission" date="2020-10" db="EMBL/GenBank/DDBJ databases">
        <title>Ca. Dormibacterota MAGs.</title>
        <authorList>
            <person name="Montgomery K."/>
        </authorList>
    </citation>
    <scope>NUCLEOTIDE SEQUENCE [LARGE SCALE GENOMIC DNA]</scope>
    <source>
        <strain evidence="7">SC8812_S17_10</strain>
    </source>
</reference>
<dbReference type="AlphaFoldDB" id="A0A934NFN6"/>
<feature type="transmembrane region" description="Helical" evidence="5">
    <location>
        <begin position="125"/>
        <end position="146"/>
    </location>
</feature>
<dbReference type="PROSITE" id="PS50850">
    <property type="entry name" value="MFS"/>
    <property type="match status" value="1"/>
</dbReference>
<feature type="transmembrane region" description="Helical" evidence="5">
    <location>
        <begin position="37"/>
        <end position="57"/>
    </location>
</feature>
<accession>A0A934NFN6</accession>
<keyword evidence="4 5" id="KW-0472">Membrane</keyword>
<evidence type="ECO:0000256" key="5">
    <source>
        <dbReference type="SAM" id="Phobius"/>
    </source>
</evidence>
<dbReference type="InterPro" id="IPR011701">
    <property type="entry name" value="MFS"/>
</dbReference>
<keyword evidence="8" id="KW-1185">Reference proteome</keyword>
<evidence type="ECO:0000259" key="6">
    <source>
        <dbReference type="PROSITE" id="PS50850"/>
    </source>
</evidence>
<feature type="transmembrane region" description="Helical" evidence="5">
    <location>
        <begin position="199"/>
        <end position="224"/>
    </location>
</feature>
<dbReference type="InterPro" id="IPR005829">
    <property type="entry name" value="Sugar_transporter_CS"/>
</dbReference>
<dbReference type="Proteomes" id="UP000612893">
    <property type="component" value="Unassembled WGS sequence"/>
</dbReference>
<keyword evidence="2 5" id="KW-0812">Transmembrane</keyword>
<dbReference type="InterPro" id="IPR036259">
    <property type="entry name" value="MFS_trans_sf"/>
</dbReference>
<dbReference type="Gene3D" id="1.20.1250.20">
    <property type="entry name" value="MFS general substrate transporter like domains"/>
    <property type="match status" value="2"/>
</dbReference>
<protein>
    <submittedName>
        <fullName evidence="7">MFS transporter</fullName>
    </submittedName>
</protein>
<dbReference type="PROSITE" id="PS00216">
    <property type="entry name" value="SUGAR_TRANSPORT_1"/>
    <property type="match status" value="1"/>
</dbReference>
<evidence type="ECO:0000256" key="1">
    <source>
        <dbReference type="ARBA" id="ARBA00004651"/>
    </source>
</evidence>
<feature type="transmembrane region" description="Helical" evidence="5">
    <location>
        <begin position="152"/>
        <end position="171"/>
    </location>
</feature>
<comment type="caution">
    <text evidence="7">The sequence shown here is derived from an EMBL/GenBank/DDBJ whole genome shotgun (WGS) entry which is preliminary data.</text>
</comment>
<sequence>MLGLAGLAGFLVSFDGSILLLALPAIARDFHASVPDLANLGSGLQVGAVLGLPLAMLADRLGRRRLLAAAVLGFSLANLASAAAPSLGWLAGARLLAVGFESVAAAVATALVIEEVPSDQRARAVAAITIAGGAGLGLTTLLYPLFAPHWRWLYLFGCAGIPVAAILARFLPESQAWSASRPDRRPLRLLLAHPWRRRLAVAALAAALSAVFFEPANILLALFATRQLHFSPALISASVVVAGLVSLPAFPLGGWLSDRRGRRLVAAALSALTAVAAAISFTGGVAAYWAGTVVWSFLASASVPVIGAWYGELFPTRARATSESISTVAAAGGGVLGLQLVAAAQSHLGLGHSLSVTGVAALASAALLLALPETRGEPLPE</sequence>
<feature type="transmembrane region" description="Helical" evidence="5">
    <location>
        <begin position="230"/>
        <end position="252"/>
    </location>
</feature>
<dbReference type="PANTHER" id="PTHR23508">
    <property type="entry name" value="CARBOXYLIC ACID TRANSPORTER PROTEIN HOMOLOG"/>
    <property type="match status" value="1"/>
</dbReference>
<feature type="transmembrane region" description="Helical" evidence="5">
    <location>
        <begin position="93"/>
        <end position="113"/>
    </location>
</feature>
<feature type="transmembrane region" description="Helical" evidence="5">
    <location>
        <begin position="350"/>
        <end position="371"/>
    </location>
</feature>
<dbReference type="SUPFAM" id="SSF103473">
    <property type="entry name" value="MFS general substrate transporter"/>
    <property type="match status" value="1"/>
</dbReference>
<dbReference type="PANTHER" id="PTHR23508:SF10">
    <property type="entry name" value="CARBOXYLIC ACID TRANSPORTER PROTEIN HOMOLOG"/>
    <property type="match status" value="1"/>
</dbReference>
<organism evidence="7 8">
    <name type="scientific">Candidatus Nephthysia bennettiae</name>
    <dbReference type="NCBI Taxonomy" id="3127016"/>
    <lineage>
        <taxon>Bacteria</taxon>
        <taxon>Bacillati</taxon>
        <taxon>Candidatus Dormiibacterota</taxon>
        <taxon>Candidatus Dormibacteria</taxon>
        <taxon>Candidatus Dormibacterales</taxon>
        <taxon>Candidatus Dormibacteraceae</taxon>
        <taxon>Candidatus Nephthysia</taxon>
    </lineage>
</organism>
<dbReference type="RefSeq" id="WP_338205046.1">
    <property type="nucleotide sequence ID" value="NZ_JAEKNR010000232.1"/>
</dbReference>
<evidence type="ECO:0000313" key="7">
    <source>
        <dbReference type="EMBL" id="MBJ7601012.1"/>
    </source>
</evidence>
<feature type="transmembrane region" description="Helical" evidence="5">
    <location>
        <begin position="295"/>
        <end position="313"/>
    </location>
</feature>
<name>A0A934NFN6_9BACT</name>
<dbReference type="InterPro" id="IPR020846">
    <property type="entry name" value="MFS_dom"/>
</dbReference>
<feature type="transmembrane region" description="Helical" evidence="5">
    <location>
        <begin position="66"/>
        <end position="87"/>
    </location>
</feature>
<evidence type="ECO:0000256" key="3">
    <source>
        <dbReference type="ARBA" id="ARBA00022989"/>
    </source>
</evidence>
<proteinExistence type="predicted"/>
<evidence type="ECO:0000256" key="4">
    <source>
        <dbReference type="ARBA" id="ARBA00023136"/>
    </source>
</evidence>
<keyword evidence="3 5" id="KW-1133">Transmembrane helix</keyword>
<dbReference type="GO" id="GO:0046943">
    <property type="term" value="F:carboxylic acid transmembrane transporter activity"/>
    <property type="evidence" value="ECO:0007669"/>
    <property type="project" value="TreeGrafter"/>
</dbReference>
<feature type="domain" description="Major facilitator superfamily (MFS) profile" evidence="6">
    <location>
        <begin position="1"/>
        <end position="375"/>
    </location>
</feature>
<dbReference type="EMBL" id="JAEKNR010000232">
    <property type="protein sequence ID" value="MBJ7601012.1"/>
    <property type="molecule type" value="Genomic_DNA"/>
</dbReference>
<feature type="transmembrane region" description="Helical" evidence="5">
    <location>
        <begin position="264"/>
        <end position="289"/>
    </location>
</feature>
<feature type="transmembrane region" description="Helical" evidence="5">
    <location>
        <begin position="325"/>
        <end position="344"/>
    </location>
</feature>